<dbReference type="EMBL" id="CAJOBJ010090546">
    <property type="protein sequence ID" value="CAF4540831.1"/>
    <property type="molecule type" value="Genomic_DNA"/>
</dbReference>
<gene>
    <name evidence="4" type="ORF">BYL167_LOCUS47213</name>
    <name evidence="2" type="ORF">GIL414_LOCUS36411</name>
    <name evidence="3" type="ORF">SMN809_LOCUS42311</name>
</gene>
<dbReference type="Proteomes" id="UP000676336">
    <property type="component" value="Unassembled WGS sequence"/>
</dbReference>
<name>A0A8S3A3P6_9BILA</name>
<evidence type="ECO:0000256" key="1">
    <source>
        <dbReference type="SAM" id="MobiDB-lite"/>
    </source>
</evidence>
<feature type="non-terminal residue" evidence="3">
    <location>
        <position position="1"/>
    </location>
</feature>
<evidence type="ECO:0000313" key="2">
    <source>
        <dbReference type="EMBL" id="CAF4540831.1"/>
    </source>
</evidence>
<comment type="caution">
    <text evidence="3">The sequence shown here is derived from an EMBL/GenBank/DDBJ whole genome shotgun (WGS) entry which is preliminary data.</text>
</comment>
<reference evidence="3" key="1">
    <citation type="submission" date="2021-02" db="EMBL/GenBank/DDBJ databases">
        <authorList>
            <person name="Nowell W R."/>
        </authorList>
    </citation>
    <scope>NUCLEOTIDE SEQUENCE</scope>
</reference>
<proteinExistence type="predicted"/>
<dbReference type="AlphaFoldDB" id="A0A8S3A3P6"/>
<organism evidence="3 5">
    <name type="scientific">Rotaria magnacalcarata</name>
    <dbReference type="NCBI Taxonomy" id="392030"/>
    <lineage>
        <taxon>Eukaryota</taxon>
        <taxon>Metazoa</taxon>
        <taxon>Spiralia</taxon>
        <taxon>Gnathifera</taxon>
        <taxon>Rotifera</taxon>
        <taxon>Eurotatoria</taxon>
        <taxon>Bdelloidea</taxon>
        <taxon>Philodinida</taxon>
        <taxon>Philodinidae</taxon>
        <taxon>Rotaria</taxon>
    </lineage>
</organism>
<evidence type="ECO:0000313" key="4">
    <source>
        <dbReference type="EMBL" id="CAF4778573.1"/>
    </source>
</evidence>
<feature type="region of interest" description="Disordered" evidence="1">
    <location>
        <begin position="1"/>
        <end position="46"/>
    </location>
</feature>
<evidence type="ECO:0000313" key="5">
    <source>
        <dbReference type="Proteomes" id="UP000676336"/>
    </source>
</evidence>
<evidence type="ECO:0000313" key="3">
    <source>
        <dbReference type="EMBL" id="CAF4681853.1"/>
    </source>
</evidence>
<dbReference type="Proteomes" id="UP000681967">
    <property type="component" value="Unassembled WGS sequence"/>
</dbReference>
<sequence length="46" mass="5173">MTAPPNEISIKRHTSIAARQKSTLRDTSNITRIHQSRAEGTIKQNN</sequence>
<dbReference type="EMBL" id="CAJOBI010121790">
    <property type="protein sequence ID" value="CAF4681853.1"/>
    <property type="molecule type" value="Genomic_DNA"/>
</dbReference>
<protein>
    <submittedName>
        <fullName evidence="3">Uncharacterized protein</fullName>
    </submittedName>
</protein>
<dbReference type="EMBL" id="CAJOBH010135285">
    <property type="protein sequence ID" value="CAF4778573.1"/>
    <property type="molecule type" value="Genomic_DNA"/>
</dbReference>
<accession>A0A8S3A3P6</accession>
<dbReference type="Proteomes" id="UP000681720">
    <property type="component" value="Unassembled WGS sequence"/>
</dbReference>